<keyword evidence="2" id="KW-0732">Signal</keyword>
<dbReference type="AlphaFoldDB" id="A0A9D3YSV8"/>
<reference evidence="3" key="1">
    <citation type="journal article" date="2019" name="bioRxiv">
        <title>The Genome of the Zebra Mussel, Dreissena polymorpha: A Resource for Invasive Species Research.</title>
        <authorList>
            <person name="McCartney M.A."/>
            <person name="Auch B."/>
            <person name="Kono T."/>
            <person name="Mallez S."/>
            <person name="Zhang Y."/>
            <person name="Obille A."/>
            <person name="Becker A."/>
            <person name="Abrahante J.E."/>
            <person name="Garbe J."/>
            <person name="Badalamenti J.P."/>
            <person name="Herman A."/>
            <person name="Mangelson H."/>
            <person name="Liachko I."/>
            <person name="Sullivan S."/>
            <person name="Sone E.D."/>
            <person name="Koren S."/>
            <person name="Silverstein K.A.T."/>
            <person name="Beckman K.B."/>
            <person name="Gohl D.M."/>
        </authorList>
    </citation>
    <scope>NUCLEOTIDE SEQUENCE</scope>
    <source>
        <strain evidence="3">Duluth1</strain>
        <tissue evidence="3">Whole animal</tissue>
    </source>
</reference>
<organism evidence="3 4">
    <name type="scientific">Dreissena polymorpha</name>
    <name type="common">Zebra mussel</name>
    <name type="synonym">Mytilus polymorpha</name>
    <dbReference type="NCBI Taxonomy" id="45954"/>
    <lineage>
        <taxon>Eukaryota</taxon>
        <taxon>Metazoa</taxon>
        <taxon>Spiralia</taxon>
        <taxon>Lophotrochozoa</taxon>
        <taxon>Mollusca</taxon>
        <taxon>Bivalvia</taxon>
        <taxon>Autobranchia</taxon>
        <taxon>Heteroconchia</taxon>
        <taxon>Euheterodonta</taxon>
        <taxon>Imparidentia</taxon>
        <taxon>Neoheterodontei</taxon>
        <taxon>Myida</taxon>
        <taxon>Dreissenoidea</taxon>
        <taxon>Dreissenidae</taxon>
        <taxon>Dreissena</taxon>
    </lineage>
</organism>
<feature type="region of interest" description="Disordered" evidence="1">
    <location>
        <begin position="83"/>
        <end position="115"/>
    </location>
</feature>
<gene>
    <name evidence="3" type="ORF">DPMN_079844</name>
</gene>
<evidence type="ECO:0000313" key="4">
    <source>
        <dbReference type="Proteomes" id="UP000828390"/>
    </source>
</evidence>
<evidence type="ECO:0000313" key="3">
    <source>
        <dbReference type="EMBL" id="KAH3704783.1"/>
    </source>
</evidence>
<feature type="compositionally biased region" description="Polar residues" evidence="1">
    <location>
        <begin position="86"/>
        <end position="100"/>
    </location>
</feature>
<keyword evidence="4" id="KW-1185">Reference proteome</keyword>
<dbReference type="OrthoDB" id="10640902at2759"/>
<evidence type="ECO:0000256" key="1">
    <source>
        <dbReference type="SAM" id="MobiDB-lite"/>
    </source>
</evidence>
<feature type="signal peptide" evidence="2">
    <location>
        <begin position="1"/>
        <end position="22"/>
    </location>
</feature>
<feature type="chain" id="PRO_5039567125" evidence="2">
    <location>
        <begin position="23"/>
        <end position="406"/>
    </location>
</feature>
<comment type="caution">
    <text evidence="3">The sequence shown here is derived from an EMBL/GenBank/DDBJ whole genome shotgun (WGS) entry which is preliminary data.</text>
</comment>
<evidence type="ECO:0000256" key="2">
    <source>
        <dbReference type="SAM" id="SignalP"/>
    </source>
</evidence>
<dbReference type="Proteomes" id="UP000828390">
    <property type="component" value="Unassembled WGS sequence"/>
</dbReference>
<dbReference type="EMBL" id="JAIWYP010000015">
    <property type="protein sequence ID" value="KAH3704783.1"/>
    <property type="molecule type" value="Genomic_DNA"/>
</dbReference>
<reference evidence="3" key="2">
    <citation type="submission" date="2020-11" db="EMBL/GenBank/DDBJ databases">
        <authorList>
            <person name="McCartney M.A."/>
            <person name="Auch B."/>
            <person name="Kono T."/>
            <person name="Mallez S."/>
            <person name="Becker A."/>
            <person name="Gohl D.M."/>
            <person name="Silverstein K.A.T."/>
            <person name="Koren S."/>
            <person name="Bechman K.B."/>
            <person name="Herman A."/>
            <person name="Abrahante J.E."/>
            <person name="Garbe J."/>
        </authorList>
    </citation>
    <scope>NUCLEOTIDE SEQUENCE</scope>
    <source>
        <strain evidence="3">Duluth1</strain>
        <tissue evidence="3">Whole animal</tissue>
    </source>
</reference>
<accession>A0A9D3YSV8</accession>
<name>A0A9D3YSV8_DREPO</name>
<proteinExistence type="predicted"/>
<sequence>MIGKGMICLLLIPAISLSPTPCEDQPDGVWLGDGSRDCKYLTNIYPEDRIWGVYAARERLCADRSTRCCASCRILLGGEKSPALTPESTSAALTHESTSAAIPPSPQTTARNGPSLQDTCTDQCLSGVDGTVPGSTCAWLLDAERLTLKSASYFCENGFASGCAKSCSKLNFQTKAATVPTSDTTVNAETCTDQPEGVWIADGSRDCKYLTSLYPEDQIWGVYAARERLCANSSTRCCASCKAVNSDAVTEQTVATPEVAIVNILTPSSREGEECTDSFATYGKLTVTCSELRRVGSDLYASRMQLCSTQRDKCCITCKYIAGEKPYTFNENGEAFQPEDSKAVISNSENGNDVGNSDDTFTESPDVVVQRLIADFIREQDQERKTLISLIKSLSNLVSKSMEIQK</sequence>
<protein>
    <submittedName>
        <fullName evidence="3">Uncharacterized protein</fullName>
    </submittedName>
</protein>